<dbReference type="GO" id="GO:0005780">
    <property type="term" value="C:extrinsic component of intraperoxisomal membrane"/>
    <property type="evidence" value="ECO:0007669"/>
    <property type="project" value="InterPro"/>
</dbReference>
<evidence type="ECO:0000256" key="3">
    <source>
        <dbReference type="ARBA" id="ARBA00010707"/>
    </source>
</evidence>
<evidence type="ECO:0000313" key="7">
    <source>
        <dbReference type="EMBL" id="TVY84331.1"/>
    </source>
</evidence>
<name>A0A8T9CFP5_9HELO</name>
<dbReference type="AlphaFoldDB" id="A0A8T9CFP5"/>
<feature type="compositionally biased region" description="Polar residues" evidence="6">
    <location>
        <begin position="127"/>
        <end position="138"/>
    </location>
</feature>
<feature type="compositionally biased region" description="Low complexity" evidence="6">
    <location>
        <begin position="313"/>
        <end position="330"/>
    </location>
</feature>
<keyword evidence="5" id="KW-0472">Membrane</keyword>
<protein>
    <recommendedName>
        <fullName evidence="4">Inheritance of peroxisomes protein 1</fullName>
    </recommendedName>
</protein>
<dbReference type="Proteomes" id="UP000469558">
    <property type="component" value="Unassembled WGS sequence"/>
</dbReference>
<comment type="caution">
    <text evidence="7">The sequence shown here is derived from an EMBL/GenBank/DDBJ whole genome shotgun (WGS) entry which is preliminary data.</text>
</comment>
<reference evidence="7 8" key="1">
    <citation type="submission" date="2018-05" db="EMBL/GenBank/DDBJ databases">
        <title>Genome sequencing and assembly of the regulated plant pathogen Lachnellula willkommii and related sister species for the development of diagnostic species identification markers.</title>
        <authorList>
            <person name="Giroux E."/>
            <person name="Bilodeau G."/>
        </authorList>
    </citation>
    <scope>NUCLEOTIDE SEQUENCE [LARGE SCALE GENOMIC DNA]</scope>
    <source>
        <strain evidence="7 8">CBS 268.59</strain>
    </source>
</reference>
<feature type="compositionally biased region" description="Polar residues" evidence="6">
    <location>
        <begin position="248"/>
        <end position="259"/>
    </location>
</feature>
<evidence type="ECO:0000256" key="1">
    <source>
        <dbReference type="ARBA" id="ARBA00003594"/>
    </source>
</evidence>
<feature type="compositionally biased region" description="Polar residues" evidence="6">
    <location>
        <begin position="300"/>
        <end position="312"/>
    </location>
</feature>
<accession>A0A8T9CFP5</accession>
<evidence type="ECO:0000256" key="5">
    <source>
        <dbReference type="ARBA" id="ARBA00023136"/>
    </source>
</evidence>
<keyword evidence="8" id="KW-1185">Reference proteome</keyword>
<dbReference type="OrthoDB" id="4097008at2759"/>
<gene>
    <name evidence="7" type="ORF">LSUE1_G000401</name>
</gene>
<evidence type="ECO:0000256" key="6">
    <source>
        <dbReference type="SAM" id="MobiDB-lite"/>
    </source>
</evidence>
<comment type="subcellular location">
    <subcellularLocation>
        <location evidence="2">Peroxisome membrane</location>
        <topology evidence="2">Peripheral membrane protein</topology>
    </subcellularLocation>
</comment>
<proteinExistence type="inferred from homology"/>
<feature type="region of interest" description="Disordered" evidence="6">
    <location>
        <begin position="241"/>
        <end position="260"/>
    </location>
</feature>
<evidence type="ECO:0000256" key="2">
    <source>
        <dbReference type="ARBA" id="ARBA00004421"/>
    </source>
</evidence>
<evidence type="ECO:0000256" key="4">
    <source>
        <dbReference type="ARBA" id="ARBA00021397"/>
    </source>
</evidence>
<dbReference type="InterPro" id="IPR024758">
    <property type="entry name" value="Inp1"/>
</dbReference>
<feature type="region of interest" description="Disordered" evidence="6">
    <location>
        <begin position="530"/>
        <end position="565"/>
    </location>
</feature>
<dbReference type="GO" id="GO:0045033">
    <property type="term" value="P:peroxisome inheritance"/>
    <property type="evidence" value="ECO:0007669"/>
    <property type="project" value="InterPro"/>
</dbReference>
<feature type="compositionally biased region" description="Low complexity" evidence="6">
    <location>
        <begin position="287"/>
        <end position="297"/>
    </location>
</feature>
<evidence type="ECO:0000313" key="8">
    <source>
        <dbReference type="Proteomes" id="UP000469558"/>
    </source>
</evidence>
<feature type="region of interest" description="Disordered" evidence="6">
    <location>
        <begin position="287"/>
        <end position="428"/>
    </location>
</feature>
<sequence length="565" mass="62581">MPINALPSSVDPGPLFQCPLSIYRAPGSVAFLSCAKALQPILPKSQAWCVDGNSKFVLQIRRPQYWRIEIPNQTAEEKTRVEELKQTLSKVLLFEKTPCPFERTFVVELPEAPQTPVKKRPWKPVERQQTGRLPSPESNIREDGYRASSLQNLHSKPVAVSTAGNDIPVVPESQPSYTGSPSHVISTSPVEFDSSLPEYFPSEEETKLSRNPLGLAVSFEHRDAIAIPGRDIGQEMVEEDDFSDATDDTNITPRSQFQPKYQPLVYEQDSDSIPFALQNSNRSITAPPVLSLVTSPPSKQPTESPLRRSTTADSESGFSSSVDSFHSVQSWHSPLNPPSPQTSDPSSPKTYPYPHHEIILPKRAHKRDTSELTIAPKTPETPGVWGTAVCESEARDISPPKTPTLITDAGERSDDESDRPEAITPPTVRPDIRHRATTRRSSCRELSPLPAAVNLFSPPRRRTRRLQTARHLPVAIIQTTCKILLSPPSHLLHLMLNIASKIAAGEWRGFLSNRGENVYWDFEQEYGVNTSNEDDYGPSQYPKPRAPKGNATTSGADVGGSWEVD</sequence>
<comment type="function">
    <text evidence="1">Required for peroxisome inheritance.</text>
</comment>
<organism evidence="7 8">
    <name type="scientific">Lachnellula suecica</name>
    <dbReference type="NCBI Taxonomy" id="602035"/>
    <lineage>
        <taxon>Eukaryota</taxon>
        <taxon>Fungi</taxon>
        <taxon>Dikarya</taxon>
        <taxon>Ascomycota</taxon>
        <taxon>Pezizomycotina</taxon>
        <taxon>Leotiomycetes</taxon>
        <taxon>Helotiales</taxon>
        <taxon>Lachnaceae</taxon>
        <taxon>Lachnellula</taxon>
    </lineage>
</organism>
<feature type="region of interest" description="Disordered" evidence="6">
    <location>
        <begin position="116"/>
        <end position="142"/>
    </location>
</feature>
<comment type="similarity">
    <text evidence="3">Belongs to the INP1 family.</text>
</comment>
<dbReference type="Pfam" id="PF12634">
    <property type="entry name" value="Inp1"/>
    <property type="match status" value="1"/>
</dbReference>
<dbReference type="EMBL" id="QGMK01000093">
    <property type="protein sequence ID" value="TVY84331.1"/>
    <property type="molecule type" value="Genomic_DNA"/>
</dbReference>